<dbReference type="PANTHER" id="PTHR24148:SF73">
    <property type="entry name" value="HET DOMAIN PROTEIN (AFU_ORTHOLOGUE AFUA_8G01020)"/>
    <property type="match status" value="1"/>
</dbReference>
<dbReference type="InterPro" id="IPR052895">
    <property type="entry name" value="HetReg/Transcr_Mod"/>
</dbReference>
<dbReference type="EMBL" id="CAMGZC010001058">
    <property type="protein sequence ID" value="CAI0651343.1"/>
    <property type="molecule type" value="Genomic_DNA"/>
</dbReference>
<dbReference type="InterPro" id="IPR036770">
    <property type="entry name" value="Ankyrin_rpt-contain_sf"/>
</dbReference>
<dbReference type="Proteomes" id="UP001152533">
    <property type="component" value="Unassembled WGS sequence"/>
</dbReference>
<reference evidence="1" key="1">
    <citation type="submission" date="2022-08" db="EMBL/GenBank/DDBJ databases">
        <authorList>
            <person name="Giroux E."/>
            <person name="Giroux E."/>
        </authorList>
    </citation>
    <scope>NUCLEOTIDE SEQUENCE</scope>
    <source>
        <strain evidence="1">H1091258</strain>
    </source>
</reference>
<dbReference type="SUPFAM" id="SSF48403">
    <property type="entry name" value="Ankyrin repeat"/>
    <property type="match status" value="1"/>
</dbReference>
<sequence>MRSIRDGLVDILDRPWFRRVWILQEVANASAIVVYCGKQSVYGFRARDRQLLMWHEQRSLPQIKVEGQSQAVREIMPTRRWAQGSRWTAEGGRTMFSLLKHFGRSEATDQRDIVYALRGISMDNSNPFLPAVDYELSETSLAITMACFIFHHELTLWARLDSISDLVAQLDWLLVASITEHRNWCPPADVSHLPSRGTVEITPQVSETPSVTGHWKLIDKALSPFTAGHITISPQAVMEIYRKCDSFIPNLRNMRCRGNISYDDILYAALQNPFRGPQIINEFWESSDSRDDAAACGVNVLRLLWGKEAPNNAFYPGPTVVRSICLVALVSQLIRSRRMLTPFDRSWKSQEDESLLGYSITSGNTWLAQKLLVLGADPNLKSSGWTPLMLVAMNPCDGIEEIAITLIDSRIDLHEAVRGETAMTLAKKHKNTEMERWLNRSRYFDSNKEPQKEPSLDS</sequence>
<dbReference type="Gene3D" id="1.25.40.20">
    <property type="entry name" value="Ankyrin repeat-containing domain"/>
    <property type="match status" value="1"/>
</dbReference>
<protein>
    <recommendedName>
        <fullName evidence="3">Heterokaryon incompatibility domain-containing protein</fullName>
    </recommendedName>
</protein>
<name>A0A9W4WCX9_9PEZI</name>
<organism evidence="1 2">
    <name type="scientific">Colletotrichum noveboracense</name>
    <dbReference type="NCBI Taxonomy" id="2664923"/>
    <lineage>
        <taxon>Eukaryota</taxon>
        <taxon>Fungi</taxon>
        <taxon>Dikarya</taxon>
        <taxon>Ascomycota</taxon>
        <taxon>Pezizomycotina</taxon>
        <taxon>Sordariomycetes</taxon>
        <taxon>Hypocreomycetidae</taxon>
        <taxon>Glomerellales</taxon>
        <taxon>Glomerellaceae</taxon>
        <taxon>Colletotrichum</taxon>
        <taxon>Colletotrichum gloeosporioides species complex</taxon>
    </lineage>
</organism>
<keyword evidence="2" id="KW-1185">Reference proteome</keyword>
<accession>A0A9W4WCX9</accession>
<gene>
    <name evidence="1" type="ORF">CGXH109_LOCUS105455</name>
</gene>
<proteinExistence type="predicted"/>
<evidence type="ECO:0008006" key="3">
    <source>
        <dbReference type="Google" id="ProtNLM"/>
    </source>
</evidence>
<evidence type="ECO:0000313" key="1">
    <source>
        <dbReference type="EMBL" id="CAI0651343.1"/>
    </source>
</evidence>
<comment type="caution">
    <text evidence="1">The sequence shown here is derived from an EMBL/GenBank/DDBJ whole genome shotgun (WGS) entry which is preliminary data.</text>
</comment>
<dbReference type="PANTHER" id="PTHR24148">
    <property type="entry name" value="ANKYRIN REPEAT DOMAIN-CONTAINING PROTEIN 39 HOMOLOG-RELATED"/>
    <property type="match status" value="1"/>
</dbReference>
<evidence type="ECO:0000313" key="2">
    <source>
        <dbReference type="Proteomes" id="UP001152533"/>
    </source>
</evidence>
<dbReference type="AlphaFoldDB" id="A0A9W4WCX9"/>